<accession>A0AAV9NJA3</accession>
<dbReference type="AlphaFoldDB" id="A0AAV9NJA3"/>
<organism evidence="2 3">
    <name type="scientific">Exophiala bonariae</name>
    <dbReference type="NCBI Taxonomy" id="1690606"/>
    <lineage>
        <taxon>Eukaryota</taxon>
        <taxon>Fungi</taxon>
        <taxon>Dikarya</taxon>
        <taxon>Ascomycota</taxon>
        <taxon>Pezizomycotina</taxon>
        <taxon>Eurotiomycetes</taxon>
        <taxon>Chaetothyriomycetidae</taxon>
        <taxon>Chaetothyriales</taxon>
        <taxon>Herpotrichiellaceae</taxon>
        <taxon>Exophiala</taxon>
    </lineage>
</organism>
<protein>
    <recommendedName>
        <fullName evidence="4">Transcription factor domain-containing protein</fullName>
    </recommendedName>
</protein>
<evidence type="ECO:0008006" key="4">
    <source>
        <dbReference type="Google" id="ProtNLM"/>
    </source>
</evidence>
<dbReference type="EMBL" id="JAVRRD010000004">
    <property type="protein sequence ID" value="KAK5059897.1"/>
    <property type="molecule type" value="Genomic_DNA"/>
</dbReference>
<sequence>MTELHTDSTDITDIIWLDNKTPKNFHAKTNRRQLGTIAQRAQHYSKWRREEKLREEFAFSTKRASTTSNRNDKVHQGVLVLRQHLESEAGARANNLPSFARRYKTSELDSGFIEFQVGPRNSRGRKSTSNLAAQPRPASPSIPSYLGGNADPFDATPVPLDSWNYGILAYIRPFTLNTVWPVEMENSRGQSYVSPAHKSVYKAFVSHLSVSHAMLAYSWAVMLMLRPDQKEECHYKITQHVLRAMHALRSIIASLSQESDLASMICALQTVQTLTSAEIYRGNREATSQHRRALGVLLGLIGESRNVPWILRSAISFLIVRVAANTGTRTDVDPSYWDPGPWCTQDIPVGEMVSPRIHPALLEDTITPQSARANDILPGLFANLREVLAVMEEHKRTSSISSEDNYISTLQWAHSRRMAIRGRIGNHWADITETCQSVAPQTGTLSSPTTVHFATVDMCLCLAMLIFISYGLESPMAKRQHWIPSGQIHHLMLLRCTRKLGFELEAVDVEEHAATGIRDLLWVCAVGVHVEEEYALWKRSAKTMPLWWDRLDPDEFDVRWFSIRFGVFARRLGFENFEDVVDLLKREYVYVAEVYDVVLKRAFELV</sequence>
<proteinExistence type="predicted"/>
<dbReference type="Proteomes" id="UP001358417">
    <property type="component" value="Unassembled WGS sequence"/>
</dbReference>
<comment type="caution">
    <text evidence="2">The sequence shown here is derived from an EMBL/GenBank/DDBJ whole genome shotgun (WGS) entry which is preliminary data.</text>
</comment>
<evidence type="ECO:0000256" key="1">
    <source>
        <dbReference type="SAM" id="MobiDB-lite"/>
    </source>
</evidence>
<name>A0AAV9NJA3_9EURO</name>
<keyword evidence="3" id="KW-1185">Reference proteome</keyword>
<evidence type="ECO:0000313" key="3">
    <source>
        <dbReference type="Proteomes" id="UP001358417"/>
    </source>
</evidence>
<feature type="region of interest" description="Disordered" evidence="1">
    <location>
        <begin position="114"/>
        <end position="145"/>
    </location>
</feature>
<dbReference type="RefSeq" id="XP_064709718.1">
    <property type="nucleotide sequence ID" value="XM_064853319.1"/>
</dbReference>
<dbReference type="GeneID" id="89977938"/>
<reference evidence="2 3" key="1">
    <citation type="submission" date="2023-08" db="EMBL/GenBank/DDBJ databases">
        <title>Black Yeasts Isolated from many extreme environments.</title>
        <authorList>
            <person name="Coleine C."/>
            <person name="Stajich J.E."/>
            <person name="Selbmann L."/>
        </authorList>
    </citation>
    <scope>NUCLEOTIDE SEQUENCE [LARGE SCALE GENOMIC DNA]</scope>
    <source>
        <strain evidence="2 3">CCFEE 5792</strain>
    </source>
</reference>
<gene>
    <name evidence="2" type="ORF">LTR84_009780</name>
</gene>
<evidence type="ECO:0000313" key="2">
    <source>
        <dbReference type="EMBL" id="KAK5059897.1"/>
    </source>
</evidence>